<keyword evidence="3" id="KW-1185">Reference proteome</keyword>
<evidence type="ECO:0000259" key="1">
    <source>
        <dbReference type="PROSITE" id="PS50404"/>
    </source>
</evidence>
<gene>
    <name evidence="2" type="ORF">EV702DRAFT_1055906</name>
</gene>
<protein>
    <recommendedName>
        <fullName evidence="1">GST N-terminal domain-containing protein</fullName>
    </recommendedName>
</protein>
<reference evidence="2" key="1">
    <citation type="journal article" date="2020" name="New Phytol.">
        <title>Comparative genomics reveals dynamic genome evolution in host specialist ectomycorrhizal fungi.</title>
        <authorList>
            <person name="Lofgren L.A."/>
            <person name="Nguyen N.H."/>
            <person name="Vilgalys R."/>
            <person name="Ruytinx J."/>
            <person name="Liao H.L."/>
            <person name="Branco S."/>
            <person name="Kuo A."/>
            <person name="LaButti K."/>
            <person name="Lipzen A."/>
            <person name="Andreopoulos W."/>
            <person name="Pangilinan J."/>
            <person name="Riley R."/>
            <person name="Hundley H."/>
            <person name="Na H."/>
            <person name="Barry K."/>
            <person name="Grigoriev I.V."/>
            <person name="Stajich J.E."/>
            <person name="Kennedy P.G."/>
        </authorList>
    </citation>
    <scope>NUCLEOTIDE SEQUENCE</scope>
    <source>
        <strain evidence="2">DOB743</strain>
    </source>
</reference>
<evidence type="ECO:0000313" key="3">
    <source>
        <dbReference type="Proteomes" id="UP000714275"/>
    </source>
</evidence>
<evidence type="ECO:0000313" key="2">
    <source>
        <dbReference type="EMBL" id="KAG1783859.1"/>
    </source>
</evidence>
<dbReference type="InterPro" id="IPR036249">
    <property type="entry name" value="Thioredoxin-like_sf"/>
</dbReference>
<accession>A0A9P7A7E0</accession>
<feature type="domain" description="GST N-terminal" evidence="1">
    <location>
        <begin position="7"/>
        <end position="99"/>
    </location>
</feature>
<proteinExistence type="predicted"/>
<dbReference type="Pfam" id="PF13409">
    <property type="entry name" value="GST_N_2"/>
    <property type="match status" value="1"/>
</dbReference>
<dbReference type="Gene3D" id="1.20.1050.130">
    <property type="match status" value="1"/>
</dbReference>
<dbReference type="SUPFAM" id="SSF52833">
    <property type="entry name" value="Thioredoxin-like"/>
    <property type="match status" value="1"/>
</dbReference>
<dbReference type="EMBL" id="JABBWD010000001">
    <property type="protein sequence ID" value="KAG1783859.1"/>
    <property type="molecule type" value="Genomic_DNA"/>
</dbReference>
<dbReference type="AlphaFoldDB" id="A0A9P7A7E0"/>
<dbReference type="InterPro" id="IPR004045">
    <property type="entry name" value="Glutathione_S-Trfase_N"/>
</dbReference>
<dbReference type="OrthoDB" id="414243at2759"/>
<dbReference type="PROSITE" id="PS50404">
    <property type="entry name" value="GST_NTER"/>
    <property type="match status" value="1"/>
</dbReference>
<organism evidence="2 3">
    <name type="scientific">Suillus placidus</name>
    <dbReference type="NCBI Taxonomy" id="48579"/>
    <lineage>
        <taxon>Eukaryota</taxon>
        <taxon>Fungi</taxon>
        <taxon>Dikarya</taxon>
        <taxon>Basidiomycota</taxon>
        <taxon>Agaricomycotina</taxon>
        <taxon>Agaricomycetes</taxon>
        <taxon>Agaricomycetidae</taxon>
        <taxon>Boletales</taxon>
        <taxon>Suillineae</taxon>
        <taxon>Suillaceae</taxon>
        <taxon>Suillus</taxon>
    </lineage>
</organism>
<dbReference type="Proteomes" id="UP000714275">
    <property type="component" value="Unassembled WGS sequence"/>
</dbReference>
<comment type="caution">
    <text evidence="2">The sequence shown here is derived from an EMBL/GenBank/DDBJ whole genome shotgun (WGS) entry which is preliminary data.</text>
</comment>
<name>A0A9P7A7E0_9AGAM</name>
<sequence length="267" mass="30324">MVSTSTYHIHITYFPVRARCEPVLLILTDSGTQFEYEEIPLVKWGEMKKTGQVTPAMFPYGGVPVLRVTDKSSEQRSEFLLGETSAILSYLEEILAPPGATLNKDLPLQTRVRTQMIREASLFFTNRVWQLSVEKDWLAPPSRDKIWKAITIRYLRNTEAALGELQKEAKVLPTETDQLTVLHATVAAAITFITQVFPSAKLELKPGGHFQLCGQLWKAVMTRPRVVAYWKKHKIAEKAWTMTEYGTAEWIAKEAAKYDSPRLLAKL</sequence>